<dbReference type="GO" id="GO:0006782">
    <property type="term" value="P:protoporphyrinogen IX biosynthetic process"/>
    <property type="evidence" value="ECO:0007669"/>
    <property type="project" value="UniProtKB-UniPathway"/>
</dbReference>
<evidence type="ECO:0000256" key="4">
    <source>
        <dbReference type="ARBA" id="ARBA00010551"/>
    </source>
</evidence>
<feature type="domain" description="Amine oxidase" evidence="12">
    <location>
        <begin position="363"/>
        <end position="834"/>
    </location>
</feature>
<comment type="similarity">
    <text evidence="4">Belongs to the protoporphyrinogen/coproporphyrinogen oxidase family. Protoporphyrinogen oxidase subfamily.</text>
</comment>
<dbReference type="SUPFAM" id="SSF52833">
    <property type="entry name" value="Thioredoxin-like"/>
    <property type="match status" value="1"/>
</dbReference>
<dbReference type="Proteomes" id="UP000242875">
    <property type="component" value="Unassembled WGS sequence"/>
</dbReference>
<dbReference type="OrthoDB" id="438553at2759"/>
<evidence type="ECO:0000256" key="2">
    <source>
        <dbReference type="ARBA" id="ARBA00002600"/>
    </source>
</evidence>
<dbReference type="CDD" id="cd03062">
    <property type="entry name" value="TRX_Fd_Sucrase"/>
    <property type="match status" value="1"/>
</dbReference>
<dbReference type="UniPathway" id="UPA00251">
    <property type="reaction ID" value="UER00324"/>
</dbReference>
<dbReference type="InterPro" id="IPR036188">
    <property type="entry name" value="FAD/NAD-bd_sf"/>
</dbReference>
<dbReference type="InterPro" id="IPR009737">
    <property type="entry name" value="Aim32/Apd1-like"/>
</dbReference>
<comment type="pathway">
    <text evidence="3">Porphyrin-containing compound metabolism; protoporphyrin-IX biosynthesis; protoporphyrin-IX from protoporphyrinogen-IX: step 1/1.</text>
</comment>
<evidence type="ECO:0000256" key="8">
    <source>
        <dbReference type="ARBA" id="ARBA00023002"/>
    </source>
</evidence>
<gene>
    <name evidence="13" type="ORF">BZG36_03945</name>
</gene>
<dbReference type="Gene3D" id="3.50.50.60">
    <property type="entry name" value="FAD/NAD(P)-binding domain"/>
    <property type="match status" value="1"/>
</dbReference>
<sequence>MVLRRSVWVWRQGYRAYSDAAVRRATAPITETKTGLTSLPDPTFDTAWKPLERFTPCACEGEPEADFSPCASHPFPPVIGRKIDHTADMRTSKPISRHIVACVGHEGPEWSKAKVEAVKGGMIATVADIRKASIRHSREDGDRSLDALMKQFKQESTSIDAESMPVLMIGEDWMITVADRPRNSSKVQSSWPTADILILPDMLLYPSIDPSSSLAPLLHHIHSYPVSEAAPRLPAPSTTQLPSPVDLSAQGLETIILVCTHTQRDKRCGILGPLLISEFRDKLSQQGLLRDASNPQGKVEVWGTSHIGGHKFAGCVVVHQRTGGHLYGNIRPCQVPDVIERHVLNGKDVLMAARSVAVLGGGISGLTSAYYLSKLLPTATVTLLESTARCGGWVQSTHDAGLTLESGPRSLRPKGVSGIMALDLIRDLGLKDDLVAIPPTHPSSKHRYIYYKDTINKLPSSASGMLFGAPSIMKSVLRAGLTEMFTSPKAWTSIDDDESIYDFCKRRFNEHVATNLMGAMIHGIYAGDVQELSVRAAMPLLFKSELVFGSVVRGMLQGAGKMEGFRELGMQARAKGEDPEWFETMSKMSVVGFANGLETLTDRLRAACEQQGVCIRHNEPVEKVTIQHKDVKIETAKDTLRVDHVISALPSTTLDAILENHRLPHLSHNPSVDVVVVNLVYDTPHLVKYDGFGFLIPHPLSKTYIPVPGTLGVVFDSNAMPAHTPEEKKSTKVTVMLGGHLWDDCFITSIDQTHPDAALSKSLEAVEYFLGIEQTPALSATTLQKKCIPQYLVGHHGRLRQLHQALQEQMGHALSVTGNSYLGVSVPDCIKNARMLVEDLVARGALSKNPQEVITGLSAMAQDVDADELKDSIRITKGHGRIVARS</sequence>
<dbReference type="NCBIfam" id="TIGR00562">
    <property type="entry name" value="proto_IX_ox"/>
    <property type="match status" value="1"/>
</dbReference>
<keyword evidence="6" id="KW-0285">Flavoprotein</keyword>
<dbReference type="PANTHER" id="PTHR42923:SF3">
    <property type="entry name" value="PROTOPORPHYRINOGEN OXIDASE"/>
    <property type="match status" value="1"/>
</dbReference>
<dbReference type="Gene3D" id="3.40.30.10">
    <property type="entry name" value="Glutaredoxin"/>
    <property type="match status" value="1"/>
</dbReference>
<evidence type="ECO:0000256" key="1">
    <source>
        <dbReference type="ARBA" id="ARBA00001974"/>
    </source>
</evidence>
<dbReference type="Pfam" id="PF06999">
    <property type="entry name" value="Suc_Fer-like"/>
    <property type="match status" value="1"/>
</dbReference>
<keyword evidence="7" id="KW-0274">FAD</keyword>
<comment type="cofactor">
    <cofactor evidence="1">
        <name>FAD</name>
        <dbReference type="ChEBI" id="CHEBI:57692"/>
    </cofactor>
</comment>
<dbReference type="PANTHER" id="PTHR42923">
    <property type="entry name" value="PROTOPORPHYRINOGEN OXIDASE"/>
    <property type="match status" value="1"/>
</dbReference>
<evidence type="ECO:0000313" key="14">
    <source>
        <dbReference type="Proteomes" id="UP000242875"/>
    </source>
</evidence>
<dbReference type="Pfam" id="PF01593">
    <property type="entry name" value="Amino_oxidase"/>
    <property type="match status" value="1"/>
</dbReference>
<dbReference type="GO" id="GO:0004729">
    <property type="term" value="F:oxygen-dependent protoporphyrinogen oxidase activity"/>
    <property type="evidence" value="ECO:0007669"/>
    <property type="project" value="UniProtKB-EC"/>
</dbReference>
<evidence type="ECO:0000256" key="10">
    <source>
        <dbReference type="ARBA" id="ARBA00023244"/>
    </source>
</evidence>
<comment type="catalytic activity">
    <reaction evidence="11">
        <text>protoporphyrinogen IX + 3 O2 = protoporphyrin IX + 3 H2O2</text>
        <dbReference type="Rhea" id="RHEA:25576"/>
        <dbReference type="ChEBI" id="CHEBI:15379"/>
        <dbReference type="ChEBI" id="CHEBI:16240"/>
        <dbReference type="ChEBI" id="CHEBI:57306"/>
        <dbReference type="ChEBI" id="CHEBI:57307"/>
        <dbReference type="EC" id="1.3.3.4"/>
    </reaction>
</comment>
<dbReference type="EMBL" id="MVBO01000064">
    <property type="protein sequence ID" value="OZJ03888.1"/>
    <property type="molecule type" value="Genomic_DNA"/>
</dbReference>
<keyword evidence="10" id="KW-0627">Porphyrin biosynthesis</keyword>
<protein>
    <recommendedName>
        <fullName evidence="5">protoporphyrinogen oxidase</fullName>
        <ecNumber evidence="5">1.3.3.4</ecNumber>
    </recommendedName>
</protein>
<dbReference type="SUPFAM" id="SSF54373">
    <property type="entry name" value="FAD-linked reductases, C-terminal domain"/>
    <property type="match status" value="1"/>
</dbReference>
<name>A0A261XZY9_9FUNG</name>
<evidence type="ECO:0000256" key="9">
    <source>
        <dbReference type="ARBA" id="ARBA00023133"/>
    </source>
</evidence>
<dbReference type="InterPro" id="IPR002937">
    <property type="entry name" value="Amino_oxidase"/>
</dbReference>
<evidence type="ECO:0000259" key="12">
    <source>
        <dbReference type="Pfam" id="PF01593"/>
    </source>
</evidence>
<evidence type="ECO:0000256" key="6">
    <source>
        <dbReference type="ARBA" id="ARBA00022630"/>
    </source>
</evidence>
<evidence type="ECO:0000256" key="5">
    <source>
        <dbReference type="ARBA" id="ARBA00012867"/>
    </source>
</evidence>
<reference evidence="13 14" key="1">
    <citation type="journal article" date="2017" name="Mycologia">
        <title>Bifiguratus adelaidae, gen. et sp. nov., a new member of Mucoromycotina in endophytic and soil-dwelling habitats.</title>
        <authorList>
            <person name="Torres-Cruz T.J."/>
            <person name="Billingsley Tobias T.L."/>
            <person name="Almatruk M."/>
            <person name="Hesse C."/>
            <person name="Kuske C.R."/>
            <person name="Desiro A."/>
            <person name="Benucci G.M."/>
            <person name="Bonito G."/>
            <person name="Stajich J.E."/>
            <person name="Dunlap C."/>
            <person name="Arnold A.E."/>
            <person name="Porras-Alfaro A."/>
        </authorList>
    </citation>
    <scope>NUCLEOTIDE SEQUENCE [LARGE SCALE GENOMIC DNA]</scope>
    <source>
        <strain evidence="13 14">AZ0501</strain>
    </source>
</reference>
<dbReference type="InterPro" id="IPR050464">
    <property type="entry name" value="Zeta_carotene_desat/Oxidored"/>
</dbReference>
<evidence type="ECO:0000313" key="13">
    <source>
        <dbReference type="EMBL" id="OZJ03888.1"/>
    </source>
</evidence>
<organism evidence="13 14">
    <name type="scientific">Bifiguratus adelaidae</name>
    <dbReference type="NCBI Taxonomy" id="1938954"/>
    <lineage>
        <taxon>Eukaryota</taxon>
        <taxon>Fungi</taxon>
        <taxon>Fungi incertae sedis</taxon>
        <taxon>Mucoromycota</taxon>
        <taxon>Mucoromycotina</taxon>
        <taxon>Endogonomycetes</taxon>
        <taxon>Endogonales</taxon>
        <taxon>Endogonales incertae sedis</taxon>
        <taxon>Bifiguratus</taxon>
    </lineage>
</organism>
<comment type="function">
    <text evidence="2">Catalyzes the 6-electron oxidation of protoporphyrinogen-IX to form protoporphyrin-IX.</text>
</comment>
<dbReference type="AlphaFoldDB" id="A0A261XZY9"/>
<evidence type="ECO:0000256" key="3">
    <source>
        <dbReference type="ARBA" id="ARBA00005073"/>
    </source>
</evidence>
<accession>A0A261XZY9</accession>
<proteinExistence type="inferred from homology"/>
<keyword evidence="8" id="KW-0560">Oxidoreductase</keyword>
<keyword evidence="14" id="KW-1185">Reference proteome</keyword>
<evidence type="ECO:0000256" key="7">
    <source>
        <dbReference type="ARBA" id="ARBA00022827"/>
    </source>
</evidence>
<dbReference type="InterPro" id="IPR036249">
    <property type="entry name" value="Thioredoxin-like_sf"/>
</dbReference>
<dbReference type="InterPro" id="IPR004572">
    <property type="entry name" value="Protoporphyrinogen_oxidase"/>
</dbReference>
<evidence type="ECO:0000256" key="11">
    <source>
        <dbReference type="ARBA" id="ARBA00047554"/>
    </source>
</evidence>
<dbReference type="EC" id="1.3.3.4" evidence="5"/>
<dbReference type="GO" id="GO:0005743">
    <property type="term" value="C:mitochondrial inner membrane"/>
    <property type="evidence" value="ECO:0007669"/>
    <property type="project" value="TreeGrafter"/>
</dbReference>
<keyword evidence="9" id="KW-0350">Heme biosynthesis</keyword>
<dbReference type="SUPFAM" id="SSF51905">
    <property type="entry name" value="FAD/NAD(P)-binding domain"/>
    <property type="match status" value="1"/>
</dbReference>
<comment type="caution">
    <text evidence="13">The sequence shown here is derived from an EMBL/GenBank/DDBJ whole genome shotgun (WGS) entry which is preliminary data.</text>
</comment>